<reference evidence="1 2" key="1">
    <citation type="submission" date="2019-11" db="EMBL/GenBank/DDBJ databases">
        <title>Genome sequences of 17 halophilic strains isolated from different environments.</title>
        <authorList>
            <person name="Furrow R.E."/>
        </authorList>
    </citation>
    <scope>NUCLEOTIDE SEQUENCE [LARGE SCALE GENOMIC DNA]</scope>
    <source>
        <strain evidence="1 2">22517_05_Cabo</strain>
    </source>
</reference>
<dbReference type="RefSeq" id="WP_004595231.1">
    <property type="nucleotide sequence ID" value="NZ_WMEO01000002.1"/>
</dbReference>
<accession>A0A6B1IJR1</accession>
<sequence length="68" mass="7265">MTEPHRRLNRRDAIRADAAVEAGFLSALDGCPDRHGTAFEEGFEGGLGGRAIGPERDADELAACVGRR</sequence>
<name>A0A6B1IJR1_9EURY</name>
<comment type="caution">
    <text evidence="1">The sequence shown here is derived from an EMBL/GenBank/DDBJ whole genome shotgun (WGS) entry which is preliminary data.</text>
</comment>
<dbReference type="EMBL" id="WMEO01000002">
    <property type="protein sequence ID" value="MYL15395.1"/>
    <property type="molecule type" value="Genomic_DNA"/>
</dbReference>
<dbReference type="AlphaFoldDB" id="A0A6B1IJR1"/>
<dbReference type="Proteomes" id="UP000460194">
    <property type="component" value="Unassembled WGS sequence"/>
</dbReference>
<evidence type="ECO:0000313" key="1">
    <source>
        <dbReference type="EMBL" id="MYL15395.1"/>
    </source>
</evidence>
<evidence type="ECO:0000313" key="2">
    <source>
        <dbReference type="Proteomes" id="UP000460194"/>
    </source>
</evidence>
<protein>
    <submittedName>
        <fullName evidence="1">Uncharacterized protein</fullName>
    </submittedName>
</protein>
<gene>
    <name evidence="1" type="ORF">GLW36_01865</name>
</gene>
<organism evidence="1 2">
    <name type="scientific">Halorubrum distributum</name>
    <dbReference type="NCBI Taxonomy" id="29283"/>
    <lineage>
        <taxon>Archaea</taxon>
        <taxon>Methanobacteriati</taxon>
        <taxon>Methanobacteriota</taxon>
        <taxon>Stenosarchaea group</taxon>
        <taxon>Halobacteria</taxon>
        <taxon>Halobacteriales</taxon>
        <taxon>Haloferacaceae</taxon>
        <taxon>Halorubrum</taxon>
        <taxon>Halorubrum distributum group</taxon>
    </lineage>
</organism>
<proteinExistence type="predicted"/>